<comment type="caution">
    <text evidence="1">The sequence shown here is derived from an EMBL/GenBank/DDBJ whole genome shotgun (WGS) entry which is preliminary data.</text>
</comment>
<evidence type="ECO:0000313" key="2">
    <source>
        <dbReference type="Proteomes" id="UP000597762"/>
    </source>
</evidence>
<sequence>MQAILSGRNSRRKQTEINYQFILENDFSGKDRHTILTFFCTLELSYGRKLRRKQIERIYHVCGKIFFVSTSTCYYGRKLRRKQTEEDYENVCENGFSCKGQKFNTKTKPSNLFDILSFLIRFSTLFNCRTEETQQIERRMEIKQYKKNEKLTHR</sequence>
<proteinExistence type="predicted"/>
<evidence type="ECO:0000313" key="1">
    <source>
        <dbReference type="EMBL" id="CAE1230942.1"/>
    </source>
</evidence>
<dbReference type="EMBL" id="CAHIKZ030000643">
    <property type="protein sequence ID" value="CAE1230942.1"/>
    <property type="molecule type" value="Genomic_DNA"/>
</dbReference>
<protein>
    <submittedName>
        <fullName evidence="1">Uncharacterized protein</fullName>
    </submittedName>
</protein>
<accession>A0A812BJP5</accession>
<name>A0A812BJP5_ACAPH</name>
<gene>
    <name evidence="1" type="ORF">SPHA_17925</name>
</gene>
<dbReference type="AlphaFoldDB" id="A0A812BJP5"/>
<reference evidence="1" key="1">
    <citation type="submission" date="2021-01" db="EMBL/GenBank/DDBJ databases">
        <authorList>
            <person name="Li R."/>
            <person name="Bekaert M."/>
        </authorList>
    </citation>
    <scope>NUCLEOTIDE SEQUENCE</scope>
    <source>
        <strain evidence="1">Farmed</strain>
    </source>
</reference>
<dbReference type="Proteomes" id="UP000597762">
    <property type="component" value="Unassembled WGS sequence"/>
</dbReference>
<keyword evidence="2" id="KW-1185">Reference proteome</keyword>
<organism evidence="1 2">
    <name type="scientific">Acanthosepion pharaonis</name>
    <name type="common">Pharaoh cuttlefish</name>
    <name type="synonym">Sepia pharaonis</name>
    <dbReference type="NCBI Taxonomy" id="158019"/>
    <lineage>
        <taxon>Eukaryota</taxon>
        <taxon>Metazoa</taxon>
        <taxon>Spiralia</taxon>
        <taxon>Lophotrochozoa</taxon>
        <taxon>Mollusca</taxon>
        <taxon>Cephalopoda</taxon>
        <taxon>Coleoidea</taxon>
        <taxon>Decapodiformes</taxon>
        <taxon>Sepiida</taxon>
        <taxon>Sepiina</taxon>
        <taxon>Sepiidae</taxon>
        <taxon>Acanthosepion</taxon>
    </lineage>
</organism>